<dbReference type="Pfam" id="PF13167">
    <property type="entry name" value="GTP-bdg_N"/>
    <property type="match status" value="1"/>
</dbReference>
<dbReference type="Gene3D" id="3.40.50.11060">
    <property type="entry name" value="GTPase HflX, N-terminal domain"/>
    <property type="match status" value="1"/>
</dbReference>
<feature type="binding site" evidence="7">
    <location>
        <begin position="204"/>
        <end position="211"/>
    </location>
    <ligand>
        <name>GTP</name>
        <dbReference type="ChEBI" id="CHEBI:37565"/>
    </ligand>
</feature>
<comment type="similarity">
    <text evidence="6">Belongs to the TRAFAC class OBG-HflX-like GTPase superfamily. HflX GTPase family.</text>
</comment>
<evidence type="ECO:0000256" key="3">
    <source>
        <dbReference type="ARBA" id="ARBA00022741"/>
    </source>
</evidence>
<dbReference type="NCBIfam" id="TIGR03156">
    <property type="entry name" value="GTP_HflX"/>
    <property type="match status" value="1"/>
</dbReference>
<dbReference type="InterPro" id="IPR006073">
    <property type="entry name" value="GTP-bd"/>
</dbReference>
<dbReference type="InterPro" id="IPR027417">
    <property type="entry name" value="P-loop_NTPase"/>
</dbReference>
<dbReference type="Pfam" id="PF16360">
    <property type="entry name" value="GTP-bdg_M"/>
    <property type="match status" value="1"/>
</dbReference>
<evidence type="ECO:0000313" key="11">
    <source>
        <dbReference type="Proteomes" id="UP000593626"/>
    </source>
</evidence>
<dbReference type="InterPro" id="IPR016496">
    <property type="entry name" value="GTPase_HflX"/>
</dbReference>
<feature type="binding site" evidence="7">
    <location>
        <begin position="317"/>
        <end position="320"/>
    </location>
    <ligand>
        <name>GTP</name>
        <dbReference type="ChEBI" id="CHEBI:37565"/>
    </ligand>
</feature>
<evidence type="ECO:0000256" key="1">
    <source>
        <dbReference type="ARBA" id="ARBA00022490"/>
    </source>
</evidence>
<comment type="subcellular location">
    <subcellularLocation>
        <location evidence="6">Cytoplasm</location>
    </subcellularLocation>
    <text evidence="6">May associate with membranes.</text>
</comment>
<evidence type="ECO:0000256" key="4">
    <source>
        <dbReference type="ARBA" id="ARBA00022842"/>
    </source>
</evidence>
<keyword evidence="5 6" id="KW-0342">GTP-binding</keyword>
<sequence>MVDATLEKAILVGCQVNDNDERFGYSMEELARLTETANGEVITTFIQKRDRVHPATYIGKGKLEELRAAVEELEVDIVIFNDELSPSQIRNLSKELEVRVIDRTQLILDIFAQRAQSREGKMQVELAQLKYSLPRLAGQGTSLSRLGGGIGTRGPGETKLETDRRHIRKKIDEINRQLQVVVSHRDRYRDRRKRNNTYQIAIVGYTNAGKSTLFNRLSEGNVYEENQLFATLDPTTKKLVLPSGYTTLITDTVGFIQDLPTSLVAAFRSTLEEVKEADLILHVVDSSNADYVQHEKTVEELLEELGVEQSLQLTVYNKRDVQLSSFIPSEGIDSIQISAFNEEDREMLKKRIEKSVVSSMKAYRFYLPDSEGRVNALLKQETILTSRHYDEEKRSYHCQGFALENHPIWGEIARIEKEYQHDVE</sequence>
<dbReference type="Gene3D" id="3.40.50.300">
    <property type="entry name" value="P-loop containing nucleotide triphosphate hydrolases"/>
    <property type="match status" value="1"/>
</dbReference>
<dbReference type="PANTHER" id="PTHR10229:SF0">
    <property type="entry name" value="GTP-BINDING PROTEIN 6-RELATED"/>
    <property type="match status" value="1"/>
</dbReference>
<dbReference type="SUPFAM" id="SSF52540">
    <property type="entry name" value="P-loop containing nucleoside triphosphate hydrolases"/>
    <property type="match status" value="1"/>
</dbReference>
<feature type="binding site" evidence="7">
    <location>
        <begin position="251"/>
        <end position="254"/>
    </location>
    <ligand>
        <name>GTP</name>
        <dbReference type="ChEBI" id="CHEBI:37565"/>
    </ligand>
</feature>
<accession>A0A7S8CAN0</accession>
<dbReference type="AlphaFoldDB" id="A0A7S8CAN0"/>
<dbReference type="GO" id="GO:0046872">
    <property type="term" value="F:metal ion binding"/>
    <property type="evidence" value="ECO:0007669"/>
    <property type="project" value="UniProtKB-KW"/>
</dbReference>
<evidence type="ECO:0000256" key="2">
    <source>
        <dbReference type="ARBA" id="ARBA00022723"/>
    </source>
</evidence>
<proteinExistence type="inferred from homology"/>
<dbReference type="HAMAP" id="MF_00900">
    <property type="entry name" value="GTPase_HflX"/>
    <property type="match status" value="1"/>
</dbReference>
<dbReference type="EMBL" id="CP049742">
    <property type="protein sequence ID" value="QPC46437.1"/>
    <property type="molecule type" value="Genomic_DNA"/>
</dbReference>
<dbReference type="InterPro" id="IPR030394">
    <property type="entry name" value="G_HFLX_dom"/>
</dbReference>
<dbReference type="InterPro" id="IPR032305">
    <property type="entry name" value="GTP-bd_M"/>
</dbReference>
<dbReference type="KEGG" id="mcui:G8O30_05385"/>
<reference evidence="10 11" key="1">
    <citation type="submission" date="2019-07" db="EMBL/GenBank/DDBJ databases">
        <title>Genome sequence of 2 isolates from Red Sea Mangroves.</title>
        <authorList>
            <person name="Sefrji F."/>
            <person name="Michoud G."/>
            <person name="Merlino G."/>
            <person name="Daffonchio D."/>
        </authorList>
    </citation>
    <scope>NUCLEOTIDE SEQUENCE [LARGE SCALE GENOMIC DNA]</scope>
    <source>
        <strain evidence="10 11">R1DC41</strain>
    </source>
</reference>
<comment type="cofactor">
    <cofactor evidence="8">
        <name>Mg(2+)</name>
        <dbReference type="ChEBI" id="CHEBI:18420"/>
    </cofactor>
</comment>
<keyword evidence="2 8" id="KW-0479">Metal-binding</keyword>
<feature type="binding site" evidence="8">
    <location>
        <position position="231"/>
    </location>
    <ligand>
        <name>Mg(2+)</name>
        <dbReference type="ChEBI" id="CHEBI:18420"/>
    </ligand>
</feature>
<evidence type="ECO:0000256" key="8">
    <source>
        <dbReference type="PIRSR" id="PIRSR006809-2"/>
    </source>
</evidence>
<dbReference type="GO" id="GO:0005737">
    <property type="term" value="C:cytoplasm"/>
    <property type="evidence" value="ECO:0007669"/>
    <property type="project" value="UniProtKB-SubCell"/>
</dbReference>
<dbReference type="PANTHER" id="PTHR10229">
    <property type="entry name" value="GTP-BINDING PROTEIN HFLX"/>
    <property type="match status" value="1"/>
</dbReference>
<feature type="binding site" evidence="8">
    <location>
        <position position="211"/>
    </location>
    <ligand>
        <name>Mg(2+)</name>
        <dbReference type="ChEBI" id="CHEBI:18420"/>
    </ligand>
</feature>
<protein>
    <recommendedName>
        <fullName evidence="6">GTPase HflX</fullName>
    </recommendedName>
    <alternativeName>
        <fullName evidence="6">GTP-binding protein HflX</fullName>
    </alternativeName>
</protein>
<dbReference type="InterPro" id="IPR042108">
    <property type="entry name" value="GTPase_HflX_N_sf"/>
</dbReference>
<dbReference type="CDD" id="cd01878">
    <property type="entry name" value="HflX"/>
    <property type="match status" value="1"/>
</dbReference>
<organism evidence="10 11">
    <name type="scientific">Mangrovibacillus cuniculi</name>
    <dbReference type="NCBI Taxonomy" id="2593652"/>
    <lineage>
        <taxon>Bacteria</taxon>
        <taxon>Bacillati</taxon>
        <taxon>Bacillota</taxon>
        <taxon>Bacilli</taxon>
        <taxon>Bacillales</taxon>
        <taxon>Bacillaceae</taxon>
        <taxon>Mangrovibacillus</taxon>
    </lineage>
</organism>
<keyword evidence="4 8" id="KW-0460">Magnesium</keyword>
<dbReference type="Proteomes" id="UP000593626">
    <property type="component" value="Chromosome"/>
</dbReference>
<dbReference type="PRINTS" id="PR00326">
    <property type="entry name" value="GTP1OBG"/>
</dbReference>
<evidence type="ECO:0000256" key="7">
    <source>
        <dbReference type="PIRSR" id="PIRSR006809-1"/>
    </source>
</evidence>
<feature type="binding site" evidence="7">
    <location>
        <begin position="229"/>
        <end position="233"/>
    </location>
    <ligand>
        <name>GTP</name>
        <dbReference type="ChEBI" id="CHEBI:37565"/>
    </ligand>
</feature>
<dbReference type="Pfam" id="PF01926">
    <property type="entry name" value="MMR_HSR1"/>
    <property type="match status" value="1"/>
</dbReference>
<evidence type="ECO:0000313" key="10">
    <source>
        <dbReference type="EMBL" id="QPC46437.1"/>
    </source>
</evidence>
<dbReference type="Gene3D" id="6.10.250.2860">
    <property type="match status" value="1"/>
</dbReference>
<dbReference type="FunFam" id="3.40.50.11060:FF:000001">
    <property type="entry name" value="GTPase HflX"/>
    <property type="match status" value="1"/>
</dbReference>
<keyword evidence="3 6" id="KW-0547">Nucleotide-binding</keyword>
<dbReference type="InterPro" id="IPR025121">
    <property type="entry name" value="GTPase_HflX_N"/>
</dbReference>
<keyword evidence="11" id="KW-1185">Reference proteome</keyword>
<dbReference type="RefSeq" id="WP_239673959.1">
    <property type="nucleotide sequence ID" value="NZ_CP049742.1"/>
</dbReference>
<comment type="function">
    <text evidence="6">GTPase that associates with the 50S ribosomal subunit and may have a role during protein synthesis or ribosome biogenesis.</text>
</comment>
<dbReference type="PIRSF" id="PIRSF006809">
    <property type="entry name" value="GTP-binding_hflX_prd"/>
    <property type="match status" value="1"/>
</dbReference>
<name>A0A7S8CAN0_9BACI</name>
<keyword evidence="1 6" id="KW-0963">Cytoplasm</keyword>
<comment type="subunit">
    <text evidence="6">Monomer. Associates with the 50S ribosomal subunit.</text>
</comment>
<dbReference type="GO" id="GO:0005525">
    <property type="term" value="F:GTP binding"/>
    <property type="evidence" value="ECO:0007669"/>
    <property type="project" value="UniProtKB-UniRule"/>
</dbReference>
<evidence type="ECO:0000259" key="9">
    <source>
        <dbReference type="PROSITE" id="PS51705"/>
    </source>
</evidence>
<dbReference type="GO" id="GO:0003924">
    <property type="term" value="F:GTPase activity"/>
    <property type="evidence" value="ECO:0007669"/>
    <property type="project" value="UniProtKB-UniRule"/>
</dbReference>
<feature type="domain" description="Hflx-type G" evidence="9">
    <location>
        <begin position="198"/>
        <end position="360"/>
    </location>
</feature>
<gene>
    <name evidence="6 10" type="primary">hflX</name>
    <name evidence="10" type="ORF">G8O30_05385</name>
</gene>
<dbReference type="PROSITE" id="PS51705">
    <property type="entry name" value="G_HFLX"/>
    <property type="match status" value="1"/>
</dbReference>
<evidence type="ECO:0000256" key="6">
    <source>
        <dbReference type="HAMAP-Rule" id="MF_00900"/>
    </source>
</evidence>
<dbReference type="GO" id="GO:0043022">
    <property type="term" value="F:ribosome binding"/>
    <property type="evidence" value="ECO:0007669"/>
    <property type="project" value="TreeGrafter"/>
</dbReference>
<evidence type="ECO:0000256" key="5">
    <source>
        <dbReference type="ARBA" id="ARBA00023134"/>
    </source>
</evidence>